<keyword evidence="3" id="KW-1185">Reference proteome</keyword>
<gene>
    <name evidence="2" type="ORF">M404DRAFT_346566</name>
</gene>
<name>A0A0C3PID5_PISTI</name>
<dbReference type="AlphaFoldDB" id="A0A0C3PID5"/>
<dbReference type="Proteomes" id="UP000054217">
    <property type="component" value="Unassembled WGS sequence"/>
</dbReference>
<reference evidence="2 3" key="1">
    <citation type="submission" date="2014-04" db="EMBL/GenBank/DDBJ databases">
        <authorList>
            <consortium name="DOE Joint Genome Institute"/>
            <person name="Kuo A."/>
            <person name="Kohler A."/>
            <person name="Costa M.D."/>
            <person name="Nagy L.G."/>
            <person name="Floudas D."/>
            <person name="Copeland A."/>
            <person name="Barry K.W."/>
            <person name="Cichocki N."/>
            <person name="Veneault-Fourrey C."/>
            <person name="LaButti K."/>
            <person name="Lindquist E.A."/>
            <person name="Lipzen A."/>
            <person name="Lundell T."/>
            <person name="Morin E."/>
            <person name="Murat C."/>
            <person name="Sun H."/>
            <person name="Tunlid A."/>
            <person name="Henrissat B."/>
            <person name="Grigoriev I.V."/>
            <person name="Hibbett D.S."/>
            <person name="Martin F."/>
            <person name="Nordberg H.P."/>
            <person name="Cantor M.N."/>
            <person name="Hua S.X."/>
        </authorList>
    </citation>
    <scope>NUCLEOTIDE SEQUENCE [LARGE SCALE GENOMIC DNA]</scope>
    <source>
        <strain evidence="2 3">Marx 270</strain>
    </source>
</reference>
<dbReference type="HOGENOM" id="CLU_2400566_0_0_1"/>
<evidence type="ECO:0000313" key="3">
    <source>
        <dbReference type="Proteomes" id="UP000054217"/>
    </source>
</evidence>
<organism evidence="2 3">
    <name type="scientific">Pisolithus tinctorius Marx 270</name>
    <dbReference type="NCBI Taxonomy" id="870435"/>
    <lineage>
        <taxon>Eukaryota</taxon>
        <taxon>Fungi</taxon>
        <taxon>Dikarya</taxon>
        <taxon>Basidiomycota</taxon>
        <taxon>Agaricomycotina</taxon>
        <taxon>Agaricomycetes</taxon>
        <taxon>Agaricomycetidae</taxon>
        <taxon>Boletales</taxon>
        <taxon>Sclerodermatineae</taxon>
        <taxon>Pisolithaceae</taxon>
        <taxon>Pisolithus</taxon>
    </lineage>
</organism>
<reference evidence="3" key="2">
    <citation type="submission" date="2015-01" db="EMBL/GenBank/DDBJ databases">
        <title>Evolutionary Origins and Diversification of the Mycorrhizal Mutualists.</title>
        <authorList>
            <consortium name="DOE Joint Genome Institute"/>
            <consortium name="Mycorrhizal Genomics Consortium"/>
            <person name="Kohler A."/>
            <person name="Kuo A."/>
            <person name="Nagy L.G."/>
            <person name="Floudas D."/>
            <person name="Copeland A."/>
            <person name="Barry K.W."/>
            <person name="Cichocki N."/>
            <person name="Veneault-Fourrey C."/>
            <person name="LaButti K."/>
            <person name="Lindquist E.A."/>
            <person name="Lipzen A."/>
            <person name="Lundell T."/>
            <person name="Morin E."/>
            <person name="Murat C."/>
            <person name="Riley R."/>
            <person name="Ohm R."/>
            <person name="Sun H."/>
            <person name="Tunlid A."/>
            <person name="Henrissat B."/>
            <person name="Grigoriev I.V."/>
            <person name="Hibbett D.S."/>
            <person name="Martin F."/>
        </authorList>
    </citation>
    <scope>NUCLEOTIDE SEQUENCE [LARGE SCALE GENOMIC DNA]</scope>
    <source>
        <strain evidence="3">Marx 270</strain>
    </source>
</reference>
<evidence type="ECO:0000256" key="1">
    <source>
        <dbReference type="SAM" id="MobiDB-lite"/>
    </source>
</evidence>
<dbReference type="InParanoid" id="A0A0C3PID5"/>
<feature type="compositionally biased region" description="Basic and acidic residues" evidence="1">
    <location>
        <begin position="71"/>
        <end position="84"/>
    </location>
</feature>
<accession>A0A0C3PID5</accession>
<evidence type="ECO:0000313" key="2">
    <source>
        <dbReference type="EMBL" id="KIO08301.1"/>
    </source>
</evidence>
<proteinExistence type="predicted"/>
<protein>
    <submittedName>
        <fullName evidence="2">Uncharacterized protein</fullName>
    </submittedName>
</protein>
<sequence length="93" mass="9976">MPRGMKPAPPHQSSLSQMWGRSKAKESASNVGDSKPEVGEENVENSKPKRRAPVGDSPSPGPSTSKRRRVVHSDDEKDVKDEGPLHIPSVPGA</sequence>
<dbReference type="EMBL" id="KN831957">
    <property type="protein sequence ID" value="KIO08301.1"/>
    <property type="molecule type" value="Genomic_DNA"/>
</dbReference>
<feature type="region of interest" description="Disordered" evidence="1">
    <location>
        <begin position="1"/>
        <end position="93"/>
    </location>
</feature>